<dbReference type="Proteomes" id="UP000253509">
    <property type="component" value="Unassembled WGS sequence"/>
</dbReference>
<proteinExistence type="predicted"/>
<dbReference type="RefSeq" id="WP_113903545.1">
    <property type="nucleotide sequence ID" value="NZ_QNSB01000003.1"/>
</dbReference>
<name>A0A366IL05_9MICO</name>
<protein>
    <submittedName>
        <fullName evidence="2">Uncharacterized protein</fullName>
    </submittedName>
</protein>
<evidence type="ECO:0000313" key="3">
    <source>
        <dbReference type="Proteomes" id="UP000253509"/>
    </source>
</evidence>
<evidence type="ECO:0000256" key="1">
    <source>
        <dbReference type="SAM" id="MobiDB-lite"/>
    </source>
</evidence>
<sequence length="129" mass="15029">MWRTRQGVRILDLLDGLPRNSRYRKAVLNDPEVAKAIVDREEEAEKNGDPTPEFEWEIDEYSPVIIAVQRLERLLDELAVRADQQLRGKKSKRKPRPLPKLRSAIEAERASRRNARANSIIERFTPWAS</sequence>
<dbReference type="AlphaFoldDB" id="A0A366IL05"/>
<gene>
    <name evidence="2" type="ORF">DFO65_103390</name>
</gene>
<accession>A0A366IL05</accession>
<feature type="compositionally biased region" description="Basic residues" evidence="1">
    <location>
        <begin position="87"/>
        <end position="99"/>
    </location>
</feature>
<reference evidence="2 3" key="1">
    <citation type="submission" date="2018-06" db="EMBL/GenBank/DDBJ databases">
        <title>Freshwater and sediment microbial communities from various areas in North America, analyzing microbe dynamics in response to fracking.</title>
        <authorList>
            <person name="Lamendella R."/>
        </authorList>
    </citation>
    <scope>NUCLEOTIDE SEQUENCE [LARGE SCALE GENOMIC DNA]</scope>
    <source>
        <strain evidence="2 3">3b_TX</strain>
    </source>
</reference>
<dbReference type="EMBL" id="QNSB01000003">
    <property type="protein sequence ID" value="RBP73092.1"/>
    <property type="molecule type" value="Genomic_DNA"/>
</dbReference>
<evidence type="ECO:0000313" key="2">
    <source>
        <dbReference type="EMBL" id="RBP73092.1"/>
    </source>
</evidence>
<organism evidence="2 3">
    <name type="scientific">Brevibacterium celere</name>
    <dbReference type="NCBI Taxonomy" id="225845"/>
    <lineage>
        <taxon>Bacteria</taxon>
        <taxon>Bacillati</taxon>
        <taxon>Actinomycetota</taxon>
        <taxon>Actinomycetes</taxon>
        <taxon>Micrococcales</taxon>
        <taxon>Brevibacteriaceae</taxon>
        <taxon>Brevibacterium</taxon>
    </lineage>
</organism>
<keyword evidence="3" id="KW-1185">Reference proteome</keyword>
<feature type="region of interest" description="Disordered" evidence="1">
    <location>
        <begin position="85"/>
        <end position="113"/>
    </location>
</feature>
<comment type="caution">
    <text evidence="2">The sequence shown here is derived from an EMBL/GenBank/DDBJ whole genome shotgun (WGS) entry which is preliminary data.</text>
</comment>